<dbReference type="Pfam" id="PF00963">
    <property type="entry name" value="Cohesin"/>
    <property type="match status" value="1"/>
</dbReference>
<dbReference type="NCBIfam" id="TIGR04213">
    <property type="entry name" value="PGF_pre_PGF"/>
    <property type="match status" value="1"/>
</dbReference>
<proteinExistence type="predicted"/>
<accession>A0A7D5I4L4</accession>
<protein>
    <submittedName>
        <fullName evidence="3">PGF-pre-PGF domain-containing protein</fullName>
    </submittedName>
</protein>
<dbReference type="CDD" id="cd08547">
    <property type="entry name" value="Type_II_cohesin"/>
    <property type="match status" value="1"/>
</dbReference>
<dbReference type="Gene3D" id="2.60.40.680">
    <property type="match status" value="1"/>
</dbReference>
<dbReference type="EMBL" id="CP058215">
    <property type="protein sequence ID" value="QLC49701.1"/>
    <property type="molecule type" value="Genomic_DNA"/>
</dbReference>
<evidence type="ECO:0000256" key="1">
    <source>
        <dbReference type="SAM" id="MobiDB-lite"/>
    </source>
</evidence>
<sequence>MRTYKNKLPVRTTCFLIAITLLCLIYSAFPVSAQAVVSIYPSSPTVQTNQNFTVYVNIEPESPFVGAQTNIDFDSSLITAGAVTEGELFGGEQTLHIFNNGTIDNQSGTVSGLYAAVLGGNQVSDSGTFVEVEFISQDKTGYSDLGLSDLILSNSEGQAIPVSIETEGITVISAENEDTQEESSGASSGGGGGGGSDTSEDVENIDLKEVKSIYVLSDTNISYQFNEKNNPVTSISYHSLKTAGQITATIEVLKDISSTVTEMPAGKVYRHINIWVGKHGYATEENMGEISIGFSVPKEWMSDNEIKAEDIRLNRFSNGKWNDLQTSVVDENSDQVFFKSMTPGFSPFAITALEKSGSSVSTDENIPLDELSDTDEEVKGVELSEETEPEKETETSGQQLAQNSLLLLIASMFLLMIIRKE</sequence>
<dbReference type="KEGG" id="mzi:HWN40_05260"/>
<feature type="region of interest" description="Disordered" evidence="1">
    <location>
        <begin position="174"/>
        <end position="201"/>
    </location>
</feature>
<dbReference type="GeneID" id="55821061"/>
<keyword evidence="4" id="KW-1185">Reference proteome</keyword>
<dbReference type="GO" id="GO:0000272">
    <property type="term" value="P:polysaccharide catabolic process"/>
    <property type="evidence" value="ECO:0007669"/>
    <property type="project" value="InterPro"/>
</dbReference>
<dbReference type="OrthoDB" id="103676at2157"/>
<dbReference type="InterPro" id="IPR026453">
    <property type="entry name" value="PGF_pre_PGF"/>
</dbReference>
<feature type="compositionally biased region" description="Gly residues" evidence="1">
    <location>
        <begin position="187"/>
        <end position="196"/>
    </location>
</feature>
<organism evidence="3 4">
    <name type="scientific">Methanolobus zinderi</name>
    <dbReference type="NCBI Taxonomy" id="536044"/>
    <lineage>
        <taxon>Archaea</taxon>
        <taxon>Methanobacteriati</taxon>
        <taxon>Methanobacteriota</taxon>
        <taxon>Stenosarchaea group</taxon>
        <taxon>Methanomicrobia</taxon>
        <taxon>Methanosarcinales</taxon>
        <taxon>Methanosarcinaceae</taxon>
        <taxon>Methanolobus</taxon>
    </lineage>
</organism>
<feature type="compositionally biased region" description="Acidic residues" evidence="1">
    <location>
        <begin position="366"/>
        <end position="376"/>
    </location>
</feature>
<dbReference type="InterPro" id="IPR002102">
    <property type="entry name" value="Cohesin_dom"/>
</dbReference>
<gene>
    <name evidence="3" type="ORF">HWN40_05260</name>
</gene>
<feature type="domain" description="Cohesin" evidence="2">
    <location>
        <begin position="43"/>
        <end position="159"/>
    </location>
</feature>
<dbReference type="AlphaFoldDB" id="A0A7D5I4L4"/>
<dbReference type="InterPro" id="IPR008965">
    <property type="entry name" value="CBM2/CBM3_carb-bd_dom_sf"/>
</dbReference>
<dbReference type="GO" id="GO:0030246">
    <property type="term" value="F:carbohydrate binding"/>
    <property type="evidence" value="ECO:0007669"/>
    <property type="project" value="InterPro"/>
</dbReference>
<evidence type="ECO:0000313" key="4">
    <source>
        <dbReference type="Proteomes" id="UP000509594"/>
    </source>
</evidence>
<reference evidence="3 4" key="1">
    <citation type="submission" date="2020-06" db="EMBL/GenBank/DDBJ databases">
        <title>Methanolobus halotolerans sp. nov., isolated from a saline lake Tus in Siberia.</title>
        <authorList>
            <person name="Shen Y."/>
            <person name="Chen S.-C."/>
            <person name="Lai M.-C."/>
            <person name="Huang H.-H."/>
            <person name="Chiu H.-H."/>
            <person name="Tang S.-L."/>
            <person name="Rogozin D.Y."/>
            <person name="Degermendzhy A.G."/>
        </authorList>
    </citation>
    <scope>NUCLEOTIDE SEQUENCE [LARGE SCALE GENOMIC DNA]</scope>
    <source>
        <strain evidence="3 4">DSM 21339</strain>
    </source>
</reference>
<evidence type="ECO:0000259" key="2">
    <source>
        <dbReference type="Pfam" id="PF00963"/>
    </source>
</evidence>
<dbReference type="Proteomes" id="UP000509594">
    <property type="component" value="Chromosome"/>
</dbReference>
<feature type="region of interest" description="Disordered" evidence="1">
    <location>
        <begin position="359"/>
        <end position="398"/>
    </location>
</feature>
<dbReference type="RefSeq" id="WP_176964757.1">
    <property type="nucleotide sequence ID" value="NZ_CP058215.1"/>
</dbReference>
<name>A0A7D5I4L4_9EURY</name>
<evidence type="ECO:0000313" key="3">
    <source>
        <dbReference type="EMBL" id="QLC49701.1"/>
    </source>
</evidence>
<dbReference type="SUPFAM" id="SSF49384">
    <property type="entry name" value="Carbohydrate-binding domain"/>
    <property type="match status" value="1"/>
</dbReference>